<evidence type="ECO:0000256" key="1">
    <source>
        <dbReference type="ARBA" id="ARBA00008324"/>
    </source>
</evidence>
<name>A0ABQ6C5S0_9BURK</name>
<evidence type="ECO:0000313" key="4">
    <source>
        <dbReference type="EMBL" id="GLS14354.1"/>
    </source>
</evidence>
<dbReference type="Proteomes" id="UP001156903">
    <property type="component" value="Unassembled WGS sequence"/>
</dbReference>
<protein>
    <submittedName>
        <fullName evidence="4">Thioesterase</fullName>
    </submittedName>
</protein>
<gene>
    <name evidence="4" type="ORF">GCM10007935_17850</name>
</gene>
<dbReference type="InterPro" id="IPR029069">
    <property type="entry name" value="HotDog_dom_sf"/>
</dbReference>
<organism evidence="4 5">
    <name type="scientific">Hydrogenophaga electricum</name>
    <dbReference type="NCBI Taxonomy" id="1230953"/>
    <lineage>
        <taxon>Bacteria</taxon>
        <taxon>Pseudomonadati</taxon>
        <taxon>Pseudomonadota</taxon>
        <taxon>Betaproteobacteria</taxon>
        <taxon>Burkholderiales</taxon>
        <taxon>Comamonadaceae</taxon>
        <taxon>Hydrogenophaga</taxon>
    </lineage>
</organism>
<dbReference type="PANTHER" id="PTHR21660">
    <property type="entry name" value="THIOESTERASE SUPERFAMILY MEMBER-RELATED"/>
    <property type="match status" value="1"/>
</dbReference>
<dbReference type="RefSeq" id="WP_284307497.1">
    <property type="nucleotide sequence ID" value="NZ_BSPB01000011.1"/>
</dbReference>
<dbReference type="EMBL" id="BSPB01000011">
    <property type="protein sequence ID" value="GLS14354.1"/>
    <property type="molecule type" value="Genomic_DNA"/>
</dbReference>
<keyword evidence="2" id="KW-0378">Hydrolase</keyword>
<evidence type="ECO:0000259" key="3">
    <source>
        <dbReference type="Pfam" id="PF03061"/>
    </source>
</evidence>
<dbReference type="CDD" id="cd03443">
    <property type="entry name" value="PaaI_thioesterase"/>
    <property type="match status" value="1"/>
</dbReference>
<evidence type="ECO:0000256" key="2">
    <source>
        <dbReference type="ARBA" id="ARBA00022801"/>
    </source>
</evidence>
<dbReference type="InterPro" id="IPR003736">
    <property type="entry name" value="PAAI_dom"/>
</dbReference>
<comment type="caution">
    <text evidence="4">The sequence shown here is derived from an EMBL/GenBank/DDBJ whole genome shotgun (WGS) entry which is preliminary data.</text>
</comment>
<dbReference type="PANTHER" id="PTHR21660:SF1">
    <property type="entry name" value="ACYL-COENZYME A THIOESTERASE 13"/>
    <property type="match status" value="1"/>
</dbReference>
<dbReference type="Pfam" id="PF03061">
    <property type="entry name" value="4HBT"/>
    <property type="match status" value="1"/>
</dbReference>
<proteinExistence type="inferred from homology"/>
<dbReference type="InterPro" id="IPR039298">
    <property type="entry name" value="ACOT13"/>
</dbReference>
<comment type="similarity">
    <text evidence="1">Belongs to the thioesterase PaaI family.</text>
</comment>
<dbReference type="Gene3D" id="3.10.129.10">
    <property type="entry name" value="Hotdog Thioesterase"/>
    <property type="match status" value="1"/>
</dbReference>
<dbReference type="NCBIfam" id="TIGR00369">
    <property type="entry name" value="unchar_dom_1"/>
    <property type="match status" value="1"/>
</dbReference>
<dbReference type="SUPFAM" id="SSF54637">
    <property type="entry name" value="Thioesterase/thiol ester dehydrase-isomerase"/>
    <property type="match status" value="1"/>
</dbReference>
<reference evidence="5" key="1">
    <citation type="journal article" date="2019" name="Int. J. Syst. Evol. Microbiol.">
        <title>The Global Catalogue of Microorganisms (GCM) 10K type strain sequencing project: providing services to taxonomists for standard genome sequencing and annotation.</title>
        <authorList>
            <consortium name="The Broad Institute Genomics Platform"/>
            <consortium name="The Broad Institute Genome Sequencing Center for Infectious Disease"/>
            <person name="Wu L."/>
            <person name="Ma J."/>
        </authorList>
    </citation>
    <scope>NUCLEOTIDE SEQUENCE [LARGE SCALE GENOMIC DNA]</scope>
    <source>
        <strain evidence="5">NBRC 109341</strain>
    </source>
</reference>
<evidence type="ECO:0000313" key="5">
    <source>
        <dbReference type="Proteomes" id="UP001156903"/>
    </source>
</evidence>
<sequence>MTEAFHNPDRALIQRFLDQGGQAIAIDSNPMARALGATLLRVDADKGQVALAFEPEGLFIQGTGVLQGGAVSAMLDFAMAFATLARQPVQGSCATAQMSTAFLRPAPQGRYIAEGTVDRCGRTLAFTQARLLHEPSGHLVATASSSLVVLG</sequence>
<accession>A0ABQ6C5S0</accession>
<dbReference type="InterPro" id="IPR006683">
    <property type="entry name" value="Thioestr_dom"/>
</dbReference>
<feature type="domain" description="Thioesterase" evidence="3">
    <location>
        <begin position="64"/>
        <end position="135"/>
    </location>
</feature>
<keyword evidence="5" id="KW-1185">Reference proteome</keyword>